<evidence type="ECO:0000313" key="6">
    <source>
        <dbReference type="EMBL" id="UPT91744.1"/>
    </source>
</evidence>
<dbReference type="GO" id="GO:0000271">
    <property type="term" value="P:polysaccharide biosynthetic process"/>
    <property type="evidence" value="ECO:0007669"/>
    <property type="project" value="TreeGrafter"/>
</dbReference>
<dbReference type="NCBIfam" id="TIGR01221">
    <property type="entry name" value="rmlC"/>
    <property type="match status" value="1"/>
</dbReference>
<dbReference type="AlphaFoldDB" id="A0A8T5VHP1"/>
<dbReference type="GO" id="GO:0008830">
    <property type="term" value="F:dTDP-4-dehydrorhamnose 3,5-epimerase activity"/>
    <property type="evidence" value="ECO:0007669"/>
    <property type="project" value="UniProtKB-UniRule"/>
</dbReference>
<accession>A0A8T5VHP1</accession>
<protein>
    <recommendedName>
        <fullName evidence="4 5">dTDP-4-dehydrorhamnose 3,5-epimerase</fullName>
        <ecNumber evidence="3 5">5.1.3.13</ecNumber>
    </recommendedName>
    <alternativeName>
        <fullName evidence="5">Thymidine diphospho-4-keto-rhamnose 3,5-epimerase</fullName>
    </alternativeName>
</protein>
<comment type="function">
    <text evidence="2 5">Catalyzes the epimerization of the C3' and C5'positions of dTDP-6-deoxy-D-xylo-4-hexulose, forming dTDP-6-deoxy-L-lyxo-4-hexulose.</text>
</comment>
<comment type="subunit">
    <text evidence="5">Homodimer.</text>
</comment>
<evidence type="ECO:0000256" key="4">
    <source>
        <dbReference type="ARBA" id="ARBA00019595"/>
    </source>
</evidence>
<dbReference type="CDD" id="cd00438">
    <property type="entry name" value="cupin_RmlC"/>
    <property type="match status" value="1"/>
</dbReference>
<keyword evidence="5 6" id="KW-0413">Isomerase</keyword>
<reference evidence="6" key="1">
    <citation type="journal article" date="2017" name="Syst. Appl. Microbiol.">
        <title>Soybeans inoculated with root zone soils of Canadian native legumes harbour diverse and novel Bradyrhizobium spp. that possess agricultural potential.</title>
        <authorList>
            <person name="Bromfield E.S.P."/>
            <person name="Cloutier S."/>
            <person name="Tambong J.T."/>
            <person name="Tran Thi T.V."/>
        </authorList>
    </citation>
    <scope>NUCLEOTIDE SEQUENCE</scope>
    <source>
        <strain evidence="6">1S5</strain>
    </source>
</reference>
<evidence type="ECO:0000256" key="5">
    <source>
        <dbReference type="RuleBase" id="RU364069"/>
    </source>
</evidence>
<dbReference type="EC" id="5.1.3.13" evidence="3 5"/>
<reference evidence="6" key="2">
    <citation type="submission" date="2022-04" db="EMBL/GenBank/DDBJ databases">
        <authorList>
            <person name="Bromfield E.S.P."/>
            <person name="Cloutier S."/>
        </authorList>
    </citation>
    <scope>NUCLEOTIDE SEQUENCE</scope>
    <source>
        <strain evidence="6">1S5</strain>
    </source>
</reference>
<dbReference type="PANTHER" id="PTHR21047">
    <property type="entry name" value="DTDP-6-DEOXY-D-GLUCOSE-3,5 EPIMERASE"/>
    <property type="match status" value="1"/>
</dbReference>
<comment type="catalytic activity">
    <reaction evidence="1 5">
        <text>dTDP-4-dehydro-6-deoxy-alpha-D-glucose = dTDP-4-dehydro-beta-L-rhamnose</text>
        <dbReference type="Rhea" id="RHEA:16969"/>
        <dbReference type="ChEBI" id="CHEBI:57649"/>
        <dbReference type="ChEBI" id="CHEBI:62830"/>
        <dbReference type="EC" id="5.1.3.13"/>
    </reaction>
</comment>
<dbReference type="Proteomes" id="UP000551709">
    <property type="component" value="Chromosome"/>
</dbReference>
<dbReference type="Gene3D" id="2.60.120.10">
    <property type="entry name" value="Jelly Rolls"/>
    <property type="match status" value="1"/>
</dbReference>
<dbReference type="SUPFAM" id="SSF51182">
    <property type="entry name" value="RmlC-like cupins"/>
    <property type="match status" value="1"/>
</dbReference>
<dbReference type="EMBL" id="CP096255">
    <property type="protein sequence ID" value="UPT91744.1"/>
    <property type="molecule type" value="Genomic_DNA"/>
</dbReference>
<comment type="similarity">
    <text evidence="5">Belongs to the dTDP-4-dehydrorhamnose 3,5-epimerase family.</text>
</comment>
<organism evidence="6 7">
    <name type="scientific">Bradyrhizobium barranii subsp. apii</name>
    <dbReference type="NCBI Taxonomy" id="2819348"/>
    <lineage>
        <taxon>Bacteria</taxon>
        <taxon>Pseudomonadati</taxon>
        <taxon>Pseudomonadota</taxon>
        <taxon>Alphaproteobacteria</taxon>
        <taxon>Hyphomicrobiales</taxon>
        <taxon>Nitrobacteraceae</taxon>
        <taxon>Bradyrhizobium</taxon>
        <taxon>Bradyrhizobium barranii</taxon>
    </lineage>
</organism>
<comment type="pathway">
    <text evidence="5">Carbohydrate biosynthesis; dTDP-L-rhamnose biosynthesis.</text>
</comment>
<evidence type="ECO:0000256" key="1">
    <source>
        <dbReference type="ARBA" id="ARBA00001298"/>
    </source>
</evidence>
<dbReference type="InterPro" id="IPR014710">
    <property type="entry name" value="RmlC-like_jellyroll"/>
</dbReference>
<proteinExistence type="inferred from homology"/>
<dbReference type="InterPro" id="IPR011051">
    <property type="entry name" value="RmlC_Cupin_sf"/>
</dbReference>
<dbReference type="InterPro" id="IPR000888">
    <property type="entry name" value="RmlC-like"/>
</dbReference>
<dbReference type="GO" id="GO:0005829">
    <property type="term" value="C:cytosol"/>
    <property type="evidence" value="ECO:0007669"/>
    <property type="project" value="TreeGrafter"/>
</dbReference>
<evidence type="ECO:0000256" key="3">
    <source>
        <dbReference type="ARBA" id="ARBA00012098"/>
    </source>
</evidence>
<dbReference type="GO" id="GO:0019305">
    <property type="term" value="P:dTDP-rhamnose biosynthetic process"/>
    <property type="evidence" value="ECO:0007669"/>
    <property type="project" value="UniProtKB-UniRule"/>
</dbReference>
<dbReference type="PANTHER" id="PTHR21047:SF2">
    <property type="entry name" value="THYMIDINE DIPHOSPHO-4-KETO-RHAMNOSE 3,5-EPIMERASE"/>
    <property type="match status" value="1"/>
</dbReference>
<sequence length="187" mass="20675">MKIERLEIPDILLVTAARHGDTRGFFSETFRADALLSSGVEAAFVQDNHVLSTQKGVLRGLHYQLPPHVQGKLVRCSRGAILDVGVDIRAGSPTFGRHVAVELSAANWCQLWVPPGFAHGYVTMTDDCEVIYKVTDYYAPDCDRGIAWDDPDLAIDWRISPGDVVLSDKDRKQPRLKDVPPGFQFGG</sequence>
<gene>
    <name evidence="6" type="primary">rfbC</name>
    <name evidence="6" type="ORF">HAP41_0000016465</name>
</gene>
<dbReference type="Pfam" id="PF00908">
    <property type="entry name" value="dTDP_sugar_isom"/>
    <property type="match status" value="1"/>
</dbReference>
<evidence type="ECO:0000256" key="2">
    <source>
        <dbReference type="ARBA" id="ARBA00001997"/>
    </source>
</evidence>
<dbReference type="RefSeq" id="WP_166105966.1">
    <property type="nucleotide sequence ID" value="NZ_CP096255.1"/>
</dbReference>
<name>A0A8T5VHP1_9BRAD</name>
<evidence type="ECO:0000313" key="7">
    <source>
        <dbReference type="Proteomes" id="UP000551709"/>
    </source>
</evidence>